<protein>
    <submittedName>
        <fullName evidence="3">Uncharacterized protein</fullName>
    </submittedName>
</protein>
<evidence type="ECO:0000313" key="4">
    <source>
        <dbReference type="Proteomes" id="UP000772434"/>
    </source>
</evidence>
<proteinExistence type="predicted"/>
<organism evidence="3 4">
    <name type="scientific">Rhodocollybia butyracea</name>
    <dbReference type="NCBI Taxonomy" id="206335"/>
    <lineage>
        <taxon>Eukaryota</taxon>
        <taxon>Fungi</taxon>
        <taxon>Dikarya</taxon>
        <taxon>Basidiomycota</taxon>
        <taxon>Agaricomycotina</taxon>
        <taxon>Agaricomycetes</taxon>
        <taxon>Agaricomycetidae</taxon>
        <taxon>Agaricales</taxon>
        <taxon>Marasmiineae</taxon>
        <taxon>Omphalotaceae</taxon>
        <taxon>Rhodocollybia</taxon>
    </lineage>
</organism>
<accession>A0A9P5PS98</accession>
<feature type="compositionally biased region" description="Low complexity" evidence="1">
    <location>
        <begin position="45"/>
        <end position="129"/>
    </location>
</feature>
<dbReference type="Proteomes" id="UP000772434">
    <property type="component" value="Unassembled WGS sequence"/>
</dbReference>
<dbReference type="OrthoDB" id="3263296at2759"/>
<dbReference type="EMBL" id="JADNRY010000061">
    <property type="protein sequence ID" value="KAF9068424.1"/>
    <property type="molecule type" value="Genomic_DNA"/>
</dbReference>
<evidence type="ECO:0000256" key="1">
    <source>
        <dbReference type="SAM" id="MobiDB-lite"/>
    </source>
</evidence>
<keyword evidence="2" id="KW-0812">Transmembrane</keyword>
<name>A0A9P5PS98_9AGAR</name>
<comment type="caution">
    <text evidence="3">The sequence shown here is derived from an EMBL/GenBank/DDBJ whole genome shotgun (WGS) entry which is preliminary data.</text>
</comment>
<keyword evidence="2" id="KW-0472">Membrane</keyword>
<sequence>MSHQLEHKARSAELHRRKAHLNRALELLPPDTQPPLILPSPASPSPTALTSAKTTATPIIPTTPVVVAKPTTTPATDSTTAKTTSTSSSATSTTSTSSSSSTSTTSSTSSSSTTSSPSTTAVSTTPKATVPSSTATAFVTFTPSASASHTGTAISSSSTSSTSSGIGAGSIVGAIFGTIGGVLVVAVLVAFIVRRVRKNKVEEEHFNASQFRRSAALIDDEFGNDNFSARPPTMIARHMAHSPALPPVSYGNYPNPDAYSADPYAATQFNTGDPYNQYNNNAYPAYTQEPVYTLNRANSFPPGNPISPSGSVEGMDAATAHNTYLNRQPTLREHDSYTHPAANMPQQYLNLNRVASPPDTPSSATPLHNPHQEMHNPHDEMYNPHDNGNMHNPHDDIAYPSLGAHAGGSAPPAGPEHRRPETVYDPEDAYGGM</sequence>
<feature type="region of interest" description="Disordered" evidence="1">
    <location>
        <begin position="353"/>
        <end position="433"/>
    </location>
</feature>
<dbReference type="AlphaFoldDB" id="A0A9P5PS98"/>
<feature type="compositionally biased region" description="Pro residues" evidence="1">
    <location>
        <begin position="31"/>
        <end position="44"/>
    </location>
</feature>
<keyword evidence="4" id="KW-1185">Reference proteome</keyword>
<evidence type="ECO:0000256" key="2">
    <source>
        <dbReference type="SAM" id="Phobius"/>
    </source>
</evidence>
<feature type="compositionally biased region" description="Basic and acidic residues" evidence="1">
    <location>
        <begin position="370"/>
        <end position="383"/>
    </location>
</feature>
<feature type="compositionally biased region" description="Acidic residues" evidence="1">
    <location>
        <begin position="424"/>
        <end position="433"/>
    </location>
</feature>
<feature type="compositionally biased region" description="Basic and acidic residues" evidence="1">
    <location>
        <begin position="1"/>
        <end position="14"/>
    </location>
</feature>
<feature type="region of interest" description="Disordered" evidence="1">
    <location>
        <begin position="1"/>
        <end position="129"/>
    </location>
</feature>
<reference evidence="3" key="1">
    <citation type="submission" date="2020-11" db="EMBL/GenBank/DDBJ databases">
        <authorList>
            <consortium name="DOE Joint Genome Institute"/>
            <person name="Ahrendt S."/>
            <person name="Riley R."/>
            <person name="Andreopoulos W."/>
            <person name="Labutti K."/>
            <person name="Pangilinan J."/>
            <person name="Ruiz-Duenas F.J."/>
            <person name="Barrasa J.M."/>
            <person name="Sanchez-Garcia M."/>
            <person name="Camarero S."/>
            <person name="Miyauchi S."/>
            <person name="Serrano A."/>
            <person name="Linde D."/>
            <person name="Babiker R."/>
            <person name="Drula E."/>
            <person name="Ayuso-Fernandez I."/>
            <person name="Pacheco R."/>
            <person name="Padilla G."/>
            <person name="Ferreira P."/>
            <person name="Barriuso J."/>
            <person name="Kellner H."/>
            <person name="Castanera R."/>
            <person name="Alfaro M."/>
            <person name="Ramirez L."/>
            <person name="Pisabarro A.G."/>
            <person name="Kuo A."/>
            <person name="Tritt A."/>
            <person name="Lipzen A."/>
            <person name="He G."/>
            <person name="Yan M."/>
            <person name="Ng V."/>
            <person name="Cullen D."/>
            <person name="Martin F."/>
            <person name="Rosso M.-N."/>
            <person name="Henrissat B."/>
            <person name="Hibbett D."/>
            <person name="Martinez A.T."/>
            <person name="Grigoriev I.V."/>
        </authorList>
    </citation>
    <scope>NUCLEOTIDE SEQUENCE</scope>
    <source>
        <strain evidence="3">AH 40177</strain>
    </source>
</reference>
<keyword evidence="2" id="KW-1133">Transmembrane helix</keyword>
<gene>
    <name evidence="3" type="ORF">BDP27DRAFT_1421956</name>
</gene>
<feature type="compositionally biased region" description="Low complexity" evidence="1">
    <location>
        <begin position="355"/>
        <end position="366"/>
    </location>
</feature>
<evidence type="ECO:0000313" key="3">
    <source>
        <dbReference type="EMBL" id="KAF9068424.1"/>
    </source>
</evidence>
<feature type="transmembrane region" description="Helical" evidence="2">
    <location>
        <begin position="166"/>
        <end position="193"/>
    </location>
</feature>
<feature type="compositionally biased region" description="Low complexity" evidence="1">
    <location>
        <begin position="400"/>
        <end position="411"/>
    </location>
</feature>